<dbReference type="RefSeq" id="WP_015808581.1">
    <property type="nucleotide sequence ID" value="NC_013061.1"/>
</dbReference>
<evidence type="ECO:0000313" key="5">
    <source>
        <dbReference type="Proteomes" id="UP000000852"/>
    </source>
</evidence>
<protein>
    <submittedName>
        <fullName evidence="4">DinB family protein</fullName>
    </submittedName>
</protein>
<evidence type="ECO:0000256" key="2">
    <source>
        <dbReference type="ARBA" id="ARBA00022723"/>
    </source>
</evidence>
<dbReference type="STRING" id="485917.Phep_2771"/>
<feature type="binding site" evidence="3">
    <location>
        <position position="49"/>
    </location>
    <ligand>
        <name>a divalent metal cation</name>
        <dbReference type="ChEBI" id="CHEBI:60240"/>
    </ligand>
</feature>
<proteinExistence type="inferred from homology"/>
<dbReference type="PANTHER" id="PTHR37302">
    <property type="entry name" value="SLR1116 PROTEIN"/>
    <property type="match status" value="1"/>
</dbReference>
<dbReference type="EMBL" id="CP001681">
    <property type="protein sequence ID" value="ACU04970.1"/>
    <property type="molecule type" value="Genomic_DNA"/>
</dbReference>
<sequence>MTKNHFLSLYQYNTWANNTILNHLKQLPEGIIRSQVKSVFPSIFDTLMHVYIIDQGWYSVLTKAYRSDDYQTIKTTVDRLVSEVKDLELGDFTKKQQNLAINLETFIAGNDMGYMDTFSGVQMTYGDVVTHMVNHGTYHRGNVTAMLHQLGEKGVPTDYGVYLYYTSRQ</sequence>
<dbReference type="eggNOG" id="COG2318">
    <property type="taxonomic scope" value="Bacteria"/>
</dbReference>
<keyword evidence="5" id="KW-1185">Reference proteome</keyword>
<organism evidence="4 5">
    <name type="scientific">Pedobacter heparinus (strain ATCC 13125 / DSM 2366 / CIP 104194 / JCM 7457 / NBRC 12017 / NCIMB 9290 / NRRL B-14731 / HIM 762-3)</name>
    <dbReference type="NCBI Taxonomy" id="485917"/>
    <lineage>
        <taxon>Bacteria</taxon>
        <taxon>Pseudomonadati</taxon>
        <taxon>Bacteroidota</taxon>
        <taxon>Sphingobacteriia</taxon>
        <taxon>Sphingobacteriales</taxon>
        <taxon>Sphingobacteriaceae</taxon>
        <taxon>Pedobacter</taxon>
    </lineage>
</organism>
<keyword evidence="2 3" id="KW-0479">Metal-binding</keyword>
<dbReference type="Proteomes" id="UP000000852">
    <property type="component" value="Chromosome"/>
</dbReference>
<name>C6Y143_PEDHD</name>
<feature type="binding site" evidence="3">
    <location>
        <position position="135"/>
    </location>
    <ligand>
        <name>a divalent metal cation</name>
        <dbReference type="ChEBI" id="CHEBI:60240"/>
    </ligand>
</feature>
<dbReference type="OrthoDB" id="9811413at2"/>
<dbReference type="InterPro" id="IPR034660">
    <property type="entry name" value="DinB/YfiT-like"/>
</dbReference>
<feature type="binding site" evidence="3">
    <location>
        <position position="139"/>
    </location>
    <ligand>
        <name>a divalent metal cation</name>
        <dbReference type="ChEBI" id="CHEBI:60240"/>
    </ligand>
</feature>
<dbReference type="Pfam" id="PF05163">
    <property type="entry name" value="DinB"/>
    <property type="match status" value="1"/>
</dbReference>
<gene>
    <name evidence="4" type="ordered locus">Phep_2771</name>
</gene>
<dbReference type="InterPro" id="IPR007837">
    <property type="entry name" value="DinB"/>
</dbReference>
<evidence type="ECO:0000313" key="4">
    <source>
        <dbReference type="EMBL" id="ACU04970.1"/>
    </source>
</evidence>
<evidence type="ECO:0000256" key="3">
    <source>
        <dbReference type="PIRSR" id="PIRSR607837-1"/>
    </source>
</evidence>
<dbReference type="HOGENOM" id="CLU_101283_0_0_10"/>
<dbReference type="GO" id="GO:0046872">
    <property type="term" value="F:metal ion binding"/>
    <property type="evidence" value="ECO:0007669"/>
    <property type="project" value="UniProtKB-KW"/>
</dbReference>
<evidence type="ECO:0000256" key="1">
    <source>
        <dbReference type="ARBA" id="ARBA00008635"/>
    </source>
</evidence>
<accession>C6Y143</accession>
<dbReference type="AlphaFoldDB" id="C6Y143"/>
<comment type="similarity">
    <text evidence="1">Belongs to the DinB family.</text>
</comment>
<dbReference type="SUPFAM" id="SSF109854">
    <property type="entry name" value="DinB/YfiT-like putative metalloenzymes"/>
    <property type="match status" value="1"/>
</dbReference>
<dbReference type="Gene3D" id="1.20.120.450">
    <property type="entry name" value="dinb family like domain"/>
    <property type="match status" value="1"/>
</dbReference>
<dbReference type="KEGG" id="phe:Phep_2771"/>
<reference evidence="4 5" key="1">
    <citation type="journal article" date="2009" name="Stand. Genomic Sci.">
        <title>Complete genome sequence of Pedobacter heparinus type strain (HIM 762-3).</title>
        <authorList>
            <person name="Han C."/>
            <person name="Spring S."/>
            <person name="Lapidus A."/>
            <person name="Del Rio T.G."/>
            <person name="Tice H."/>
            <person name="Copeland A."/>
            <person name="Cheng J.F."/>
            <person name="Lucas S."/>
            <person name="Chen F."/>
            <person name="Nolan M."/>
            <person name="Bruce D."/>
            <person name="Goodwin L."/>
            <person name="Pitluck S."/>
            <person name="Ivanova N."/>
            <person name="Mavromatis K."/>
            <person name="Mikhailova N."/>
            <person name="Pati A."/>
            <person name="Chen A."/>
            <person name="Palaniappan K."/>
            <person name="Land M."/>
            <person name="Hauser L."/>
            <person name="Chang Y.J."/>
            <person name="Jeffries C.C."/>
            <person name="Saunders E."/>
            <person name="Chertkov O."/>
            <person name="Brettin T."/>
            <person name="Goker M."/>
            <person name="Rohde M."/>
            <person name="Bristow J."/>
            <person name="Eisen J.A."/>
            <person name="Markowitz V."/>
            <person name="Hugenholtz P."/>
            <person name="Kyrpides N.C."/>
            <person name="Klenk H.P."/>
            <person name="Detter J.C."/>
        </authorList>
    </citation>
    <scope>NUCLEOTIDE SEQUENCE [LARGE SCALE GENOMIC DNA]</scope>
    <source>
        <strain evidence="5">ATCC 13125 / DSM 2366 / CIP 104194 / JCM 7457 / NBRC 12017 / NCIMB 9290 / NRRL B-14731 / HIM 762-3</strain>
    </source>
</reference>
<dbReference type="PANTHER" id="PTHR37302:SF1">
    <property type="entry name" value="PROTEIN DINB"/>
    <property type="match status" value="1"/>
</dbReference>